<dbReference type="Proteomes" id="UP001055811">
    <property type="component" value="Linkage Group LG09"/>
</dbReference>
<organism evidence="1 2">
    <name type="scientific">Cichorium intybus</name>
    <name type="common">Chicory</name>
    <dbReference type="NCBI Taxonomy" id="13427"/>
    <lineage>
        <taxon>Eukaryota</taxon>
        <taxon>Viridiplantae</taxon>
        <taxon>Streptophyta</taxon>
        <taxon>Embryophyta</taxon>
        <taxon>Tracheophyta</taxon>
        <taxon>Spermatophyta</taxon>
        <taxon>Magnoliopsida</taxon>
        <taxon>eudicotyledons</taxon>
        <taxon>Gunneridae</taxon>
        <taxon>Pentapetalae</taxon>
        <taxon>asterids</taxon>
        <taxon>campanulids</taxon>
        <taxon>Asterales</taxon>
        <taxon>Asteraceae</taxon>
        <taxon>Cichorioideae</taxon>
        <taxon>Cichorieae</taxon>
        <taxon>Cichoriinae</taxon>
        <taxon>Cichorium</taxon>
    </lineage>
</organism>
<gene>
    <name evidence="1" type="ORF">L2E82_48611</name>
</gene>
<keyword evidence="2" id="KW-1185">Reference proteome</keyword>
<accession>A0ACB8YZZ6</accession>
<sequence length="187" mass="19992">MTSITPPHSSLIASASSPEYKDTKHHVVVDLVLRVTLFATSFVAVVLVATSKQTRMVWSAAGLVPVTVKFNVSPAYIYYVAALSVACLYGFITGVLSVIALITKQKGSSREIVLLFVVLDSLLLGIMASATGAAGAIAYLGFIGDTHRRRRNLCHSDSAACLGLGFRALKEDGEVITCDLDKQHCYV</sequence>
<reference evidence="1 2" key="2">
    <citation type="journal article" date="2022" name="Mol. Ecol. Resour.">
        <title>The genomes of chicory, endive, great burdock and yacon provide insights into Asteraceae paleo-polyploidization history and plant inulin production.</title>
        <authorList>
            <person name="Fan W."/>
            <person name="Wang S."/>
            <person name="Wang H."/>
            <person name="Wang A."/>
            <person name="Jiang F."/>
            <person name="Liu H."/>
            <person name="Zhao H."/>
            <person name="Xu D."/>
            <person name="Zhang Y."/>
        </authorList>
    </citation>
    <scope>NUCLEOTIDE SEQUENCE [LARGE SCALE GENOMIC DNA]</scope>
    <source>
        <strain evidence="2">cv. Punajuju</strain>
        <tissue evidence="1">Leaves</tissue>
    </source>
</reference>
<name>A0ACB8YZZ6_CICIN</name>
<evidence type="ECO:0000313" key="1">
    <source>
        <dbReference type="EMBL" id="KAI3690534.1"/>
    </source>
</evidence>
<evidence type="ECO:0000313" key="2">
    <source>
        <dbReference type="Proteomes" id="UP001055811"/>
    </source>
</evidence>
<proteinExistence type="predicted"/>
<protein>
    <submittedName>
        <fullName evidence="1">Uncharacterized protein</fullName>
    </submittedName>
</protein>
<reference evidence="2" key="1">
    <citation type="journal article" date="2022" name="Mol. Ecol. Resour.">
        <title>The genomes of chicory, endive, great burdock and yacon provide insights into Asteraceae palaeo-polyploidization history and plant inulin production.</title>
        <authorList>
            <person name="Fan W."/>
            <person name="Wang S."/>
            <person name="Wang H."/>
            <person name="Wang A."/>
            <person name="Jiang F."/>
            <person name="Liu H."/>
            <person name="Zhao H."/>
            <person name="Xu D."/>
            <person name="Zhang Y."/>
        </authorList>
    </citation>
    <scope>NUCLEOTIDE SEQUENCE [LARGE SCALE GENOMIC DNA]</scope>
    <source>
        <strain evidence="2">cv. Punajuju</strain>
    </source>
</reference>
<comment type="caution">
    <text evidence="1">The sequence shown here is derived from an EMBL/GenBank/DDBJ whole genome shotgun (WGS) entry which is preliminary data.</text>
</comment>
<dbReference type="EMBL" id="CM042017">
    <property type="protein sequence ID" value="KAI3690534.1"/>
    <property type="molecule type" value="Genomic_DNA"/>
</dbReference>